<feature type="domain" description="PAC" evidence="9">
    <location>
        <begin position="127"/>
        <end position="179"/>
    </location>
</feature>
<dbReference type="Proteomes" id="UP000265882">
    <property type="component" value="Unassembled WGS sequence"/>
</dbReference>
<dbReference type="InterPro" id="IPR001610">
    <property type="entry name" value="PAC"/>
</dbReference>
<evidence type="ECO:0000256" key="3">
    <source>
        <dbReference type="ARBA" id="ARBA00022553"/>
    </source>
</evidence>
<dbReference type="GO" id="GO:0000155">
    <property type="term" value="F:phosphorelay sensor kinase activity"/>
    <property type="evidence" value="ECO:0007669"/>
    <property type="project" value="InterPro"/>
</dbReference>
<dbReference type="Pfam" id="PF08447">
    <property type="entry name" value="PAS_3"/>
    <property type="match status" value="1"/>
</dbReference>
<dbReference type="Pfam" id="PF02518">
    <property type="entry name" value="HATPase_c"/>
    <property type="match status" value="1"/>
</dbReference>
<dbReference type="SUPFAM" id="SSF47384">
    <property type="entry name" value="Homodimeric domain of signal transducing histidine kinase"/>
    <property type="match status" value="1"/>
</dbReference>
<gene>
    <name evidence="10" type="ORF">C4520_15945</name>
</gene>
<evidence type="ECO:0000256" key="4">
    <source>
        <dbReference type="ARBA" id="ARBA00022679"/>
    </source>
</evidence>
<dbReference type="SMART" id="SM00388">
    <property type="entry name" value="HisKA"/>
    <property type="match status" value="1"/>
</dbReference>
<dbReference type="PANTHER" id="PTHR43304">
    <property type="entry name" value="PHYTOCHROME-LIKE PROTEIN CPH1"/>
    <property type="match status" value="1"/>
</dbReference>
<dbReference type="AlphaFoldDB" id="A0A3A4NE85"/>
<dbReference type="SMART" id="SM00091">
    <property type="entry name" value="PAS"/>
    <property type="match status" value="2"/>
</dbReference>
<protein>
    <recommendedName>
        <fullName evidence="2">histidine kinase</fullName>
        <ecNumber evidence="2">2.7.13.3</ecNumber>
    </recommendedName>
</protein>
<feature type="domain" description="Histidine kinase" evidence="7">
    <location>
        <begin position="357"/>
        <end position="578"/>
    </location>
</feature>
<dbReference type="InterPro" id="IPR036890">
    <property type="entry name" value="HATPase_C_sf"/>
</dbReference>
<dbReference type="Pfam" id="PF08448">
    <property type="entry name" value="PAS_4"/>
    <property type="match status" value="1"/>
</dbReference>
<dbReference type="InterPro" id="IPR013656">
    <property type="entry name" value="PAS_4"/>
</dbReference>
<dbReference type="Gene3D" id="3.30.565.10">
    <property type="entry name" value="Histidine kinase-like ATPase, C-terminal domain"/>
    <property type="match status" value="1"/>
</dbReference>
<name>A0A3A4NE85_ABYX5</name>
<dbReference type="PROSITE" id="PS50112">
    <property type="entry name" value="PAS"/>
    <property type="match status" value="2"/>
</dbReference>
<evidence type="ECO:0000313" key="10">
    <source>
        <dbReference type="EMBL" id="RJP17702.1"/>
    </source>
</evidence>
<feature type="domain" description="PAS" evidence="8">
    <location>
        <begin position="53"/>
        <end position="126"/>
    </location>
</feature>
<dbReference type="CDD" id="cd00082">
    <property type="entry name" value="HisKA"/>
    <property type="match status" value="1"/>
</dbReference>
<proteinExistence type="predicted"/>
<evidence type="ECO:0000259" key="9">
    <source>
        <dbReference type="PROSITE" id="PS50113"/>
    </source>
</evidence>
<dbReference type="InterPro" id="IPR003594">
    <property type="entry name" value="HATPase_dom"/>
</dbReference>
<dbReference type="InterPro" id="IPR035965">
    <property type="entry name" value="PAS-like_dom_sf"/>
</dbReference>
<organism evidence="10 11">
    <name type="scientific">Abyssobacteria bacterium (strain SURF_5)</name>
    <dbReference type="NCBI Taxonomy" id="2093360"/>
    <lineage>
        <taxon>Bacteria</taxon>
        <taxon>Pseudomonadati</taxon>
        <taxon>Candidatus Hydrogenedentota</taxon>
        <taxon>Candidatus Abyssobacteria</taxon>
    </lineage>
</organism>
<dbReference type="SUPFAM" id="SSF55785">
    <property type="entry name" value="PYP-like sensor domain (PAS domain)"/>
    <property type="match status" value="2"/>
</dbReference>
<feature type="domain" description="PAS" evidence="8">
    <location>
        <begin position="180"/>
        <end position="250"/>
    </location>
</feature>
<dbReference type="PROSITE" id="PS50109">
    <property type="entry name" value="HIS_KIN"/>
    <property type="match status" value="1"/>
</dbReference>
<dbReference type="PROSITE" id="PS50113">
    <property type="entry name" value="PAC"/>
    <property type="match status" value="2"/>
</dbReference>
<evidence type="ECO:0000256" key="5">
    <source>
        <dbReference type="ARBA" id="ARBA00022777"/>
    </source>
</evidence>
<evidence type="ECO:0000313" key="11">
    <source>
        <dbReference type="Proteomes" id="UP000265882"/>
    </source>
</evidence>
<dbReference type="EMBL" id="QZKU01000112">
    <property type="protein sequence ID" value="RJP17702.1"/>
    <property type="molecule type" value="Genomic_DNA"/>
</dbReference>
<dbReference type="InterPro" id="IPR013655">
    <property type="entry name" value="PAS_fold_3"/>
</dbReference>
<dbReference type="InterPro" id="IPR000700">
    <property type="entry name" value="PAS-assoc_C"/>
</dbReference>
<keyword evidence="6" id="KW-0175">Coiled coil</keyword>
<dbReference type="InterPro" id="IPR005467">
    <property type="entry name" value="His_kinase_dom"/>
</dbReference>
<sequence>MDASRRVCFTRTNPSDGWRRWHRQSEYGGKSALLVNIIDVTERKEANEALRESEERFRLIAETIQSVFWISSPEIKKMLYVNPAYERIYGRSRKSLYSAPRSFLDAIHPEDRERVLEGVQQRRREAWQYEYRIIRPDGAIRWIRDRGYPIFGEDGNLRLMTGISNDITDHKHAELALQESEIRLRALLDACTDTAFLIDAGGNLLTLNETVARRFGKTVDEMTGANVYAILDPETARSRKEKIDAAISSGRPVRFEDERAGILFDNHLYPIPQATGATAHLAVYARDITEQRRAENQLKKTLELLEQRVEQRTEELSKANRALENEIKERKRAYQKLAKVNTKLKELERFKEDLVYMVIHDMKNPVSSSMLALDVIHMEVGKQLTPRQAEYLQVAKRSQFKLSQMIANLLEVSKLEENKFQVIRMRVDLEEMISRILEPYGEMRGHNRPSVRITIDPHARLFSSDPYLLERIISNVVSNAIKHSHSIEEISVCARRDETNREILISIEDKGQGIPKEHHEKIFEKFFQRNLKQEGHRADTGLGLAFCKLAVESLGGKIWVESEPGKGSRFTISLPDEP</sequence>
<dbReference type="InterPro" id="IPR003661">
    <property type="entry name" value="HisK_dim/P_dom"/>
</dbReference>
<dbReference type="SUPFAM" id="SSF55874">
    <property type="entry name" value="ATPase domain of HSP90 chaperone/DNA topoisomerase II/histidine kinase"/>
    <property type="match status" value="1"/>
</dbReference>
<dbReference type="InterPro" id="IPR036097">
    <property type="entry name" value="HisK_dim/P_sf"/>
</dbReference>
<dbReference type="PANTHER" id="PTHR43304:SF1">
    <property type="entry name" value="PAC DOMAIN-CONTAINING PROTEIN"/>
    <property type="match status" value="1"/>
</dbReference>
<evidence type="ECO:0000259" key="8">
    <source>
        <dbReference type="PROSITE" id="PS50112"/>
    </source>
</evidence>
<evidence type="ECO:0000259" key="7">
    <source>
        <dbReference type="PROSITE" id="PS50109"/>
    </source>
</evidence>
<evidence type="ECO:0000256" key="2">
    <source>
        <dbReference type="ARBA" id="ARBA00012438"/>
    </source>
</evidence>
<dbReference type="FunFam" id="3.30.565.10:FF:000006">
    <property type="entry name" value="Sensor histidine kinase WalK"/>
    <property type="match status" value="1"/>
</dbReference>
<reference evidence="10 11" key="1">
    <citation type="journal article" date="2017" name="ISME J.">
        <title>Energy and carbon metabolisms in a deep terrestrial subsurface fluid microbial community.</title>
        <authorList>
            <person name="Momper L."/>
            <person name="Jungbluth S.P."/>
            <person name="Lee M.D."/>
            <person name="Amend J.P."/>
        </authorList>
    </citation>
    <scope>NUCLEOTIDE SEQUENCE [LARGE SCALE GENOMIC DNA]</scope>
    <source>
        <strain evidence="10">SURF_5</strain>
    </source>
</reference>
<dbReference type="CDD" id="cd00130">
    <property type="entry name" value="PAS"/>
    <property type="match status" value="2"/>
</dbReference>
<dbReference type="EC" id="2.7.13.3" evidence="2"/>
<dbReference type="Gene3D" id="1.10.287.130">
    <property type="match status" value="1"/>
</dbReference>
<feature type="domain" description="PAC" evidence="9">
    <location>
        <begin position="249"/>
        <end position="300"/>
    </location>
</feature>
<comment type="catalytic activity">
    <reaction evidence="1">
        <text>ATP + protein L-histidine = ADP + protein N-phospho-L-histidine.</text>
        <dbReference type="EC" id="2.7.13.3"/>
    </reaction>
</comment>
<evidence type="ECO:0000256" key="1">
    <source>
        <dbReference type="ARBA" id="ARBA00000085"/>
    </source>
</evidence>
<dbReference type="InterPro" id="IPR004358">
    <property type="entry name" value="Sig_transdc_His_kin-like_C"/>
</dbReference>
<dbReference type="SMART" id="SM00387">
    <property type="entry name" value="HATPase_c"/>
    <property type="match status" value="1"/>
</dbReference>
<dbReference type="SMART" id="SM00086">
    <property type="entry name" value="PAC"/>
    <property type="match status" value="1"/>
</dbReference>
<dbReference type="NCBIfam" id="TIGR00229">
    <property type="entry name" value="sensory_box"/>
    <property type="match status" value="2"/>
</dbReference>
<dbReference type="CDD" id="cd00075">
    <property type="entry name" value="HATPase"/>
    <property type="match status" value="1"/>
</dbReference>
<keyword evidence="4" id="KW-0808">Transferase</keyword>
<keyword evidence="3" id="KW-0597">Phosphoprotein</keyword>
<dbReference type="InterPro" id="IPR000014">
    <property type="entry name" value="PAS"/>
</dbReference>
<dbReference type="Pfam" id="PF00512">
    <property type="entry name" value="HisKA"/>
    <property type="match status" value="1"/>
</dbReference>
<dbReference type="Gene3D" id="3.30.450.20">
    <property type="entry name" value="PAS domain"/>
    <property type="match status" value="2"/>
</dbReference>
<keyword evidence="5" id="KW-0418">Kinase</keyword>
<comment type="caution">
    <text evidence="10">The sequence shown here is derived from an EMBL/GenBank/DDBJ whole genome shotgun (WGS) entry which is preliminary data.</text>
</comment>
<evidence type="ECO:0000256" key="6">
    <source>
        <dbReference type="SAM" id="Coils"/>
    </source>
</evidence>
<dbReference type="InterPro" id="IPR052162">
    <property type="entry name" value="Sensor_kinase/Photoreceptor"/>
</dbReference>
<accession>A0A3A4NE85</accession>
<dbReference type="PRINTS" id="PR00344">
    <property type="entry name" value="BCTRLSENSOR"/>
</dbReference>
<feature type="coiled-coil region" evidence="6">
    <location>
        <begin position="288"/>
        <end position="350"/>
    </location>
</feature>